<dbReference type="OrthoDB" id="70354at2"/>
<comment type="caution">
    <text evidence="1">The sequence shown here is derived from an EMBL/GenBank/DDBJ whole genome shotgun (WGS) entry which is preliminary data.</text>
</comment>
<organism evidence="1 2">
    <name type="scientific">Deinococcus radiophilus</name>
    <dbReference type="NCBI Taxonomy" id="32062"/>
    <lineage>
        <taxon>Bacteria</taxon>
        <taxon>Thermotogati</taxon>
        <taxon>Deinococcota</taxon>
        <taxon>Deinococci</taxon>
        <taxon>Deinococcales</taxon>
        <taxon>Deinococcaceae</taxon>
        <taxon>Deinococcus</taxon>
    </lineage>
</organism>
<evidence type="ECO:0000313" key="2">
    <source>
        <dbReference type="Proteomes" id="UP000277766"/>
    </source>
</evidence>
<dbReference type="GO" id="GO:0006508">
    <property type="term" value="P:proteolysis"/>
    <property type="evidence" value="ECO:0007669"/>
    <property type="project" value="InterPro"/>
</dbReference>
<evidence type="ECO:0000313" key="1">
    <source>
        <dbReference type="EMBL" id="RTR26863.1"/>
    </source>
</evidence>
<keyword evidence="2" id="KW-1185">Reference proteome</keyword>
<sequence>MPTLHSTPAPTQAPNDEQRCQQLAAEAVLATLCGRAPARVQQVSLVDGIRYGLAPDPAALALNRGLMEDLVMVGLAGTVALELAGYEWPDLALAEAAALELLRRSLSDPGEQAVAAAYLQVLRARTAATLRRSWTEVQVVAAGLLEHGELGAEELGHRISCAQHLRGKTLN</sequence>
<accession>A0A431VUJ1</accession>
<dbReference type="RefSeq" id="WP_126352164.1">
    <property type="nucleotide sequence ID" value="NZ_CP086382.1"/>
</dbReference>
<dbReference type="AlphaFoldDB" id="A0A431VUJ1"/>
<reference evidence="1 2" key="1">
    <citation type="submission" date="2018-12" db="EMBL/GenBank/DDBJ databases">
        <title>Deinococcus radiophilus ATCC 27603 genome sequencing and assembly.</title>
        <authorList>
            <person name="Maclea K.S."/>
            <person name="Maynard C.R."/>
        </authorList>
    </citation>
    <scope>NUCLEOTIDE SEQUENCE [LARGE SCALE GENOMIC DNA]</scope>
    <source>
        <strain evidence="1 2">ATCC 27603</strain>
    </source>
</reference>
<dbReference type="SUPFAM" id="SSF140990">
    <property type="entry name" value="FtsH protease domain-like"/>
    <property type="match status" value="1"/>
</dbReference>
<name>A0A431VUJ1_9DEIO</name>
<dbReference type="GO" id="GO:0004176">
    <property type="term" value="F:ATP-dependent peptidase activity"/>
    <property type="evidence" value="ECO:0007669"/>
    <property type="project" value="InterPro"/>
</dbReference>
<protein>
    <submittedName>
        <fullName evidence="1">Uncharacterized protein</fullName>
    </submittedName>
</protein>
<dbReference type="Proteomes" id="UP000277766">
    <property type="component" value="Unassembled WGS sequence"/>
</dbReference>
<dbReference type="GO" id="GO:0005524">
    <property type="term" value="F:ATP binding"/>
    <property type="evidence" value="ECO:0007669"/>
    <property type="project" value="InterPro"/>
</dbReference>
<proteinExistence type="predicted"/>
<dbReference type="EMBL" id="RXPE01000013">
    <property type="protein sequence ID" value="RTR26863.1"/>
    <property type="molecule type" value="Genomic_DNA"/>
</dbReference>
<gene>
    <name evidence="1" type="ORF">EJ104_07660</name>
</gene>
<dbReference type="GO" id="GO:0004222">
    <property type="term" value="F:metalloendopeptidase activity"/>
    <property type="evidence" value="ECO:0007669"/>
    <property type="project" value="InterPro"/>
</dbReference>
<dbReference type="InterPro" id="IPR037219">
    <property type="entry name" value="Peptidase_M41-like"/>
</dbReference>